<evidence type="ECO:0008006" key="3">
    <source>
        <dbReference type="Google" id="ProtNLM"/>
    </source>
</evidence>
<accession>A0ABW9UH46</accession>
<keyword evidence="2" id="KW-1185">Reference proteome</keyword>
<proteinExistence type="predicted"/>
<dbReference type="EMBL" id="WSEM01000034">
    <property type="protein sequence ID" value="MVQ39522.1"/>
    <property type="molecule type" value="Genomic_DNA"/>
</dbReference>
<dbReference type="RefSeq" id="WP_157325686.1">
    <property type="nucleotide sequence ID" value="NZ_WSEM01000034.1"/>
</dbReference>
<name>A0ABW9UH46_9BACL</name>
<evidence type="ECO:0000313" key="1">
    <source>
        <dbReference type="EMBL" id="MVQ39522.1"/>
    </source>
</evidence>
<reference evidence="1 2" key="1">
    <citation type="submission" date="2019-12" db="EMBL/GenBank/DDBJ databases">
        <authorList>
            <person name="Huq M.A."/>
        </authorList>
    </citation>
    <scope>NUCLEOTIDE SEQUENCE [LARGE SCALE GENOMIC DNA]</scope>
    <source>
        <strain evidence="1 2">MAH-34</strain>
    </source>
</reference>
<gene>
    <name evidence="1" type="ORF">GON05_33525</name>
</gene>
<organism evidence="1 2">
    <name type="scientific">Paenibacillus anseongense</name>
    <dbReference type="NCBI Taxonomy" id="2682845"/>
    <lineage>
        <taxon>Bacteria</taxon>
        <taxon>Bacillati</taxon>
        <taxon>Bacillota</taxon>
        <taxon>Bacilli</taxon>
        <taxon>Bacillales</taxon>
        <taxon>Paenibacillaceae</taxon>
        <taxon>Paenibacillus</taxon>
    </lineage>
</organism>
<comment type="caution">
    <text evidence="1">The sequence shown here is derived from an EMBL/GenBank/DDBJ whole genome shotgun (WGS) entry which is preliminary data.</text>
</comment>
<dbReference type="Proteomes" id="UP000467637">
    <property type="component" value="Unassembled WGS sequence"/>
</dbReference>
<evidence type="ECO:0000313" key="2">
    <source>
        <dbReference type="Proteomes" id="UP000467637"/>
    </source>
</evidence>
<protein>
    <recommendedName>
        <fullName evidence="3">Transposase</fullName>
    </recommendedName>
</protein>
<sequence length="110" mass="13155">METINSELINLFIPAMSEITEKGIKYKDMYYSCHWAIRNQWFQSTANTRMLKVYVDTVSEDYLLITLENGCLDIALQIQHQVADSEKLDEYYQQLDKIKKQIKERKRKKK</sequence>